<sequence>MVARARTADRQGSFSGNRVERAIIDIGSNTVRLVVYGGAPRAPVVLFNEKVVARLGREIAETGRLADEAIELAMRGLRRYALLLADLKIDKVDVVATAAARDAANGEEFLDQVRALGFAPKLLSGREEARISAMGVLGAFPAAEGIVADLGGGSLELIELSEGTTGKGITLPLGTLRLPEYSGDSFAETKANLRPVLAKADWADDASGTLYLVGGTWRAMAVYAMLERNHVLTDPHGFTLDYGEAKVLAKAIASADPEVLRAIPRISSMRAASLPDAGALLSAVLKKLRPDQIVFSSWGLREGLLFDDLETYARAQDPLLAGVGEFASLRGTPPLLAARIAGWTARALPASTLGEREPGRERIREGATLLCLAAMQIEPNLRVDLAVDWSLHKRWIDLDPAGRAMMAATVCGNGNQLDLPAALYDLASKEQLEEAICWGLAIRLCRRLGGRSTKLYQLSKLQIEGDQLILSIDASHSDLFGLPNEKDLALLASRLGLEAKVAISDHPGTE</sequence>
<dbReference type="Gene3D" id="3.30.420.40">
    <property type="match status" value="1"/>
</dbReference>
<organism evidence="2 3">
    <name type="scientific">Pontixanthobacter rizhaonensis</name>
    <dbReference type="NCBI Taxonomy" id="2730337"/>
    <lineage>
        <taxon>Bacteria</taxon>
        <taxon>Pseudomonadati</taxon>
        <taxon>Pseudomonadota</taxon>
        <taxon>Alphaproteobacteria</taxon>
        <taxon>Sphingomonadales</taxon>
        <taxon>Erythrobacteraceae</taxon>
        <taxon>Pontixanthobacter</taxon>
    </lineage>
</organism>
<dbReference type="InterPro" id="IPR003695">
    <property type="entry name" value="Ppx_GppA_N"/>
</dbReference>
<dbReference type="Gene3D" id="3.30.420.150">
    <property type="entry name" value="Exopolyphosphatase. Domain 2"/>
    <property type="match status" value="1"/>
</dbReference>
<evidence type="ECO:0000313" key="2">
    <source>
        <dbReference type="EMBL" id="NMW32108.1"/>
    </source>
</evidence>
<dbReference type="PANTHER" id="PTHR30005">
    <property type="entry name" value="EXOPOLYPHOSPHATASE"/>
    <property type="match status" value="1"/>
</dbReference>
<proteinExistence type="predicted"/>
<dbReference type="InterPro" id="IPR050273">
    <property type="entry name" value="GppA/Ppx_hydrolase"/>
</dbReference>
<dbReference type="EMBL" id="JABCRE010000003">
    <property type="protein sequence ID" value="NMW32108.1"/>
    <property type="molecule type" value="Genomic_DNA"/>
</dbReference>
<dbReference type="Proteomes" id="UP000561181">
    <property type="component" value="Unassembled WGS sequence"/>
</dbReference>
<name>A0A848QSM4_9SPHN</name>
<dbReference type="Pfam" id="PF02541">
    <property type="entry name" value="Ppx-GppA"/>
    <property type="match status" value="1"/>
</dbReference>
<gene>
    <name evidence="2" type="ORF">HKD42_08550</name>
</gene>
<dbReference type="PANTHER" id="PTHR30005:SF0">
    <property type="entry name" value="RETROGRADE REGULATION PROTEIN 2"/>
    <property type="match status" value="1"/>
</dbReference>
<reference evidence="2 3" key="1">
    <citation type="submission" date="2020-04" db="EMBL/GenBank/DDBJ databases">
        <authorList>
            <person name="Liu A."/>
        </authorList>
    </citation>
    <scope>NUCLEOTIDE SEQUENCE [LARGE SCALE GENOMIC DNA]</scope>
    <source>
        <strain evidence="2 3">RZ02</strain>
    </source>
</reference>
<feature type="domain" description="Ppx/GppA phosphatase N-terminal" evidence="1">
    <location>
        <begin position="42"/>
        <end position="310"/>
    </location>
</feature>
<dbReference type="RefSeq" id="WP_170012473.1">
    <property type="nucleotide sequence ID" value="NZ_JABCRE010000003.1"/>
</dbReference>
<protein>
    <submittedName>
        <fullName evidence="2">Ppx/GppA family phosphatase</fullName>
    </submittedName>
</protein>
<dbReference type="SUPFAM" id="SSF53067">
    <property type="entry name" value="Actin-like ATPase domain"/>
    <property type="match status" value="2"/>
</dbReference>
<dbReference type="AlphaFoldDB" id="A0A848QSM4"/>
<accession>A0A848QSM4</accession>
<dbReference type="InterPro" id="IPR043129">
    <property type="entry name" value="ATPase_NBD"/>
</dbReference>
<dbReference type="Gene3D" id="1.10.3210.10">
    <property type="entry name" value="Hypothetical protein af1432"/>
    <property type="match status" value="1"/>
</dbReference>
<dbReference type="CDD" id="cd24052">
    <property type="entry name" value="ASKHA_NBD_HpPPX-GppA-like"/>
    <property type="match status" value="1"/>
</dbReference>
<dbReference type="GO" id="GO:0016462">
    <property type="term" value="F:pyrophosphatase activity"/>
    <property type="evidence" value="ECO:0007669"/>
    <property type="project" value="TreeGrafter"/>
</dbReference>
<comment type="caution">
    <text evidence="2">The sequence shown here is derived from an EMBL/GenBank/DDBJ whole genome shotgun (WGS) entry which is preliminary data.</text>
</comment>
<keyword evidence="3" id="KW-1185">Reference proteome</keyword>
<evidence type="ECO:0000259" key="1">
    <source>
        <dbReference type="Pfam" id="PF02541"/>
    </source>
</evidence>
<evidence type="ECO:0000313" key="3">
    <source>
        <dbReference type="Proteomes" id="UP000561181"/>
    </source>
</evidence>